<dbReference type="InterPro" id="IPR014811">
    <property type="entry name" value="ArgoL1"/>
</dbReference>
<dbReference type="SUPFAM" id="SSF101690">
    <property type="entry name" value="PAZ domain"/>
    <property type="match status" value="1"/>
</dbReference>
<dbReference type="InterPro" id="IPR036397">
    <property type="entry name" value="RNaseH_sf"/>
</dbReference>
<sequence>MSDVQGRGIGRGGRGRGGRGRGGHGRGGFEDRDGRGGGGFGDRGGRGGGGGGGGGRGGYGDQGGRGDPRGGFRGGRGGFNDRGRRGGGGYGGGRGGGGRGGGGGGGGYAGGPDVYTGPNNVIPPPNPDITALEDRVVQQQNSALGQLSKLSGSDESSFFPHRPGFGTGGVPVVLWANYFELNVNTASLFSYNVLVAPEDSSEKKEAEPNSAKGKGTGKPKESKTKEAKGTKLAKIIKAALDTLPPTVIVATELKMSVVSKAKLPLPPNSVITVGIPRSNGGEERWDVKFNNPVSLDIGRLKQYIQNFEDKGTESVFPKFAAEADALGVVLGHTARSNPNTTAVGKSRFFAFDANRSEVGPVSPGSMIDILRGYVQSVRLATGRLLLNVNVTHGVFRPPMPLPDLFQRVGNLNTNTLKRLHGFLAKSRIQCRVPTEKPGEWVKVERSMAGFGGVRDGSGEERRPEFLKPNEYFGKPTNVKFFLRSPKEPRPAPKGLKYDTMVLVSDYHIAKYSDSHGVRKVETFPLINAGSPARPIYLLAEWCSLLPGQPIKAKLSAGEAQSMIQFACRKPSLNAVSVTTNARAVLALDNNKLLDKFGVSVDKQLITVKGRMLPPPAMAYPTSNSVKLIRPKDGGWLLKDVRVSKPGRMIKNWTLLEVQGQADQHVKATMGQLAVFMAQDMGMAINKNATPASGYEVASMGEQDLRAAFQGMKPKPDLVIVVLGDQDTNVYNTVKKLGDVEFGIQTVCVVRNKITNNKGYFTNVALKVNLKFGGVNHKLQNAHPLLKGGKTMVVGYDVTHPTNLPTGAGENAPSLVGLVASIDSDLGQWPAIAWQNPARVEQLDVKLVENFKSRLRLWQKHNGAKLPENILIYRDGVSEGQFNMVLTSELPHIRTACSQMYGKQQPRITLIVSVKRHQTRFYPTDPQQTHLRSKSPKEGTVVDRGVTNVRYWDFFLQAHASLQGTARPAHYTVLIDEIFRSSYGAQAANNLEQVTHDMCYLYGRATKAVSICPPAFYADLVCDRARIHKHELFDDSSIIASGAQDTVGSRKVHPSLENSMYYI</sequence>
<accession>A0ABR0HDE8</accession>
<protein>
    <recommendedName>
        <fullName evidence="2">Piwi domain-containing protein</fullName>
    </recommendedName>
</protein>
<dbReference type="Pfam" id="PF02171">
    <property type="entry name" value="Piwi"/>
    <property type="match status" value="1"/>
</dbReference>
<dbReference type="RefSeq" id="XP_062765868.1">
    <property type="nucleotide sequence ID" value="XM_062912489.1"/>
</dbReference>
<dbReference type="PANTHER" id="PTHR22891">
    <property type="entry name" value="EUKARYOTIC TRANSLATION INITIATION FACTOR 2C"/>
    <property type="match status" value="1"/>
</dbReference>
<dbReference type="InterPro" id="IPR032472">
    <property type="entry name" value="ArgoL2"/>
</dbReference>
<evidence type="ECO:0000256" key="1">
    <source>
        <dbReference type="SAM" id="MobiDB-lite"/>
    </source>
</evidence>
<feature type="compositionally biased region" description="Basic residues" evidence="1">
    <location>
        <begin position="13"/>
        <end position="24"/>
    </location>
</feature>
<feature type="compositionally biased region" description="Basic and acidic residues" evidence="1">
    <location>
        <begin position="218"/>
        <end position="227"/>
    </location>
</feature>
<dbReference type="PROSITE" id="PS50822">
    <property type="entry name" value="PIWI"/>
    <property type="match status" value="1"/>
</dbReference>
<feature type="region of interest" description="Disordered" evidence="1">
    <location>
        <begin position="198"/>
        <end position="227"/>
    </location>
</feature>
<feature type="compositionally biased region" description="Gly residues" evidence="1">
    <location>
        <begin position="36"/>
        <end position="63"/>
    </location>
</feature>
<dbReference type="Gene3D" id="3.40.50.2300">
    <property type="match status" value="1"/>
</dbReference>
<dbReference type="InterPro" id="IPR036085">
    <property type="entry name" value="PAZ_dom_sf"/>
</dbReference>
<dbReference type="EMBL" id="JAFFHB010000005">
    <property type="protein sequence ID" value="KAK4665902.1"/>
    <property type="molecule type" value="Genomic_DNA"/>
</dbReference>
<evidence type="ECO:0000313" key="3">
    <source>
        <dbReference type="EMBL" id="KAK4665902.1"/>
    </source>
</evidence>
<evidence type="ECO:0000259" key="2">
    <source>
        <dbReference type="PROSITE" id="PS50822"/>
    </source>
</evidence>
<dbReference type="InterPro" id="IPR045246">
    <property type="entry name" value="Piwi_ago-like"/>
</dbReference>
<reference evidence="3 4" key="1">
    <citation type="journal article" date="2023" name="bioRxiv">
        <title>High-quality genome assemblies of four members of thePodospora anserinaspecies complex.</title>
        <authorList>
            <person name="Ament-Velasquez S.L."/>
            <person name="Vogan A.A."/>
            <person name="Wallerman O."/>
            <person name="Hartmann F."/>
            <person name="Gautier V."/>
            <person name="Silar P."/>
            <person name="Giraud T."/>
            <person name="Johannesson H."/>
        </authorList>
    </citation>
    <scope>NUCLEOTIDE SEQUENCE [LARGE SCALE GENOMIC DNA]</scope>
    <source>
        <strain evidence="3 4">CBS 411.78</strain>
    </source>
</reference>
<proteinExistence type="predicted"/>
<dbReference type="SMART" id="SM00950">
    <property type="entry name" value="Piwi"/>
    <property type="match status" value="1"/>
</dbReference>
<dbReference type="Pfam" id="PF08699">
    <property type="entry name" value="ArgoL1"/>
    <property type="match status" value="1"/>
</dbReference>
<keyword evidence="4" id="KW-1185">Reference proteome</keyword>
<feature type="domain" description="Piwi" evidence="2">
    <location>
        <begin position="717"/>
        <end position="1029"/>
    </location>
</feature>
<evidence type="ECO:0000313" key="4">
    <source>
        <dbReference type="Proteomes" id="UP001326199"/>
    </source>
</evidence>
<name>A0ABR0HDE8_9PEZI</name>
<organism evidence="3 4">
    <name type="scientific">Podospora pseudopauciseta</name>
    <dbReference type="NCBI Taxonomy" id="2093780"/>
    <lineage>
        <taxon>Eukaryota</taxon>
        <taxon>Fungi</taxon>
        <taxon>Dikarya</taxon>
        <taxon>Ascomycota</taxon>
        <taxon>Pezizomycotina</taxon>
        <taxon>Sordariomycetes</taxon>
        <taxon>Sordariomycetidae</taxon>
        <taxon>Sordariales</taxon>
        <taxon>Podosporaceae</taxon>
        <taxon>Podospora</taxon>
    </lineage>
</organism>
<dbReference type="GeneID" id="87932832"/>
<gene>
    <name evidence="3" type="ORF">QC763_408620</name>
</gene>
<dbReference type="CDD" id="cd04657">
    <property type="entry name" value="Piwi_ago-like"/>
    <property type="match status" value="1"/>
</dbReference>
<dbReference type="Proteomes" id="UP001326199">
    <property type="component" value="Unassembled WGS sequence"/>
</dbReference>
<dbReference type="Pfam" id="PF16488">
    <property type="entry name" value="ArgoL2"/>
    <property type="match status" value="1"/>
</dbReference>
<dbReference type="InterPro" id="IPR003165">
    <property type="entry name" value="Piwi"/>
</dbReference>
<dbReference type="SMART" id="SM01163">
    <property type="entry name" value="DUF1785"/>
    <property type="match status" value="1"/>
</dbReference>
<dbReference type="Gene3D" id="3.30.420.10">
    <property type="entry name" value="Ribonuclease H-like superfamily/Ribonuclease H"/>
    <property type="match status" value="1"/>
</dbReference>
<dbReference type="InterPro" id="IPR012337">
    <property type="entry name" value="RNaseH-like_sf"/>
</dbReference>
<feature type="compositionally biased region" description="Gly residues" evidence="1">
    <location>
        <begin position="85"/>
        <end position="110"/>
    </location>
</feature>
<comment type="caution">
    <text evidence="3">The sequence shown here is derived from an EMBL/GenBank/DDBJ whole genome shotgun (WGS) entry which is preliminary data.</text>
</comment>
<feature type="region of interest" description="Disordered" evidence="1">
    <location>
        <begin position="1"/>
        <end position="129"/>
    </location>
</feature>
<dbReference type="SUPFAM" id="SSF53098">
    <property type="entry name" value="Ribonuclease H-like"/>
    <property type="match status" value="1"/>
</dbReference>